<dbReference type="Pfam" id="PF20511">
    <property type="entry name" value="PMI_typeI_cat"/>
    <property type="match status" value="1"/>
</dbReference>
<dbReference type="GO" id="GO:0005975">
    <property type="term" value="P:carbohydrate metabolic process"/>
    <property type="evidence" value="ECO:0007669"/>
    <property type="project" value="InterPro"/>
</dbReference>
<accession>A0A6H2EMZ3</accession>
<dbReference type="InterPro" id="IPR001250">
    <property type="entry name" value="Man6P_Isoase-1"/>
</dbReference>
<name>A0A6H2EMZ3_9ACTO</name>
<feature type="binding site" evidence="8">
    <location>
        <position position="274"/>
    </location>
    <ligand>
        <name>Zn(2+)</name>
        <dbReference type="ChEBI" id="CHEBI:29105"/>
    </ligand>
</feature>
<dbReference type="KEGG" id="arca:HC352_07975"/>
<keyword evidence="11" id="KW-1185">Reference proteome</keyword>
<comment type="similarity">
    <text evidence="2">Belongs to the mannose-6-phosphate isomerase type 1 family.</text>
</comment>
<comment type="catalytic activity">
    <reaction evidence="1">
        <text>D-mannose 6-phosphate = D-fructose 6-phosphate</text>
        <dbReference type="Rhea" id="RHEA:12356"/>
        <dbReference type="ChEBI" id="CHEBI:58735"/>
        <dbReference type="ChEBI" id="CHEBI:61527"/>
        <dbReference type="EC" id="5.3.1.8"/>
    </reaction>
</comment>
<evidence type="ECO:0000313" key="11">
    <source>
        <dbReference type="Proteomes" id="UP000502298"/>
    </source>
</evidence>
<dbReference type="NCBIfam" id="TIGR00218">
    <property type="entry name" value="manA"/>
    <property type="match status" value="1"/>
</dbReference>
<dbReference type="EC" id="5.3.1.8" evidence="3"/>
<reference evidence="10 11" key="1">
    <citation type="submission" date="2020-03" db="EMBL/GenBank/DDBJ databases">
        <title>Complete genome of Arcanobacterium buesumensis sp. nov. strain 2701.</title>
        <authorList>
            <person name="Borowiak M."/>
            <person name="Alssahen M."/>
            <person name="Laemmler C."/>
            <person name="Malorny B."/>
            <person name="Hassan A."/>
            <person name="Prenger-Berninghoff E."/>
            <person name="Ploetz M."/>
            <person name="Abdulmawjood A."/>
        </authorList>
    </citation>
    <scope>NUCLEOTIDE SEQUENCE [LARGE SCALE GENOMIC DNA]</scope>
    <source>
        <strain evidence="10 11">2701</strain>
    </source>
</reference>
<dbReference type="PRINTS" id="PR00714">
    <property type="entry name" value="MAN6PISMRASE"/>
</dbReference>
<dbReference type="InterPro" id="IPR046457">
    <property type="entry name" value="PMI_typeI_cat"/>
</dbReference>
<organism evidence="10 11">
    <name type="scientific">Arcanobacterium buesumense</name>
    <dbReference type="NCBI Taxonomy" id="2722751"/>
    <lineage>
        <taxon>Bacteria</taxon>
        <taxon>Bacillati</taxon>
        <taxon>Actinomycetota</taxon>
        <taxon>Actinomycetes</taxon>
        <taxon>Actinomycetales</taxon>
        <taxon>Actinomycetaceae</taxon>
        <taxon>Arcanobacterium</taxon>
    </lineage>
</organism>
<dbReference type="CDD" id="cd07011">
    <property type="entry name" value="cupin_PMI_type_I_N"/>
    <property type="match status" value="1"/>
</dbReference>
<dbReference type="GO" id="GO:0008270">
    <property type="term" value="F:zinc ion binding"/>
    <property type="evidence" value="ECO:0007669"/>
    <property type="project" value="InterPro"/>
</dbReference>
<dbReference type="PANTHER" id="PTHR10309">
    <property type="entry name" value="MANNOSE-6-PHOSPHATE ISOMERASE"/>
    <property type="match status" value="1"/>
</dbReference>
<dbReference type="InterPro" id="IPR011051">
    <property type="entry name" value="RmlC_Cupin_sf"/>
</dbReference>
<evidence type="ECO:0000256" key="2">
    <source>
        <dbReference type="ARBA" id="ARBA00010772"/>
    </source>
</evidence>
<dbReference type="Proteomes" id="UP000502298">
    <property type="component" value="Chromosome"/>
</dbReference>
<gene>
    <name evidence="10" type="primary">manA</name>
    <name evidence="10" type="ORF">HC352_07975</name>
</gene>
<sequence>MRFLQGRIRDYPWGSRSAIPRLFSCPDAGEPVAELWFGAHPNAPSWVSSDPRMRAYQSDQCQPELMTLAELIEGDPHGMLGAEIVARYGPQLPFLLKLIAPNEPLSLQVHPSLAQAQEGFSHEEAAGISQQDPRRCFPDRNHKPEMVYALTTFEALVGFRSPRRILGVLTGLDCSIARDVRAIIAAQPNSDGVRQAFSQLISPDTRPAPEEVAELVAQCASRRETDSPSPRADALAVRIEDIYPGDPGVVASLLLNPVTLRPGEALFTPAGIVHAYISGLGVEVMAASDNVVRAGLTRKHVDVAQLLRITDTVAAPPIRIAAERISAVQSTFYVPVDDFELSIISLRHADEQVDIRGCGPRIILCLRGAVELWVGEEFFFINTGQAVFIAADDGAVQVRGAGELVQVESP</sequence>
<evidence type="ECO:0000256" key="8">
    <source>
        <dbReference type="PIRSR" id="PIRSR001480-2"/>
    </source>
</evidence>
<feature type="binding site" evidence="8">
    <location>
        <position position="108"/>
    </location>
    <ligand>
        <name>Zn(2+)</name>
        <dbReference type="ChEBI" id="CHEBI:29105"/>
    </ligand>
</feature>
<dbReference type="GO" id="GO:0005829">
    <property type="term" value="C:cytosol"/>
    <property type="evidence" value="ECO:0007669"/>
    <property type="project" value="TreeGrafter"/>
</dbReference>
<dbReference type="GO" id="GO:0009298">
    <property type="term" value="P:GDP-mannose biosynthetic process"/>
    <property type="evidence" value="ECO:0007669"/>
    <property type="project" value="InterPro"/>
</dbReference>
<feature type="binding site" evidence="8">
    <location>
        <position position="145"/>
    </location>
    <ligand>
        <name>Zn(2+)</name>
        <dbReference type="ChEBI" id="CHEBI:29105"/>
    </ligand>
</feature>
<dbReference type="Gene3D" id="1.10.441.10">
    <property type="entry name" value="Phosphomannose Isomerase, domain 2"/>
    <property type="match status" value="1"/>
</dbReference>
<dbReference type="PIRSF" id="PIRSF001480">
    <property type="entry name" value="Mannose-6-phosphate_isomerase"/>
    <property type="match status" value="1"/>
</dbReference>
<evidence type="ECO:0000256" key="7">
    <source>
        <dbReference type="PIRSR" id="PIRSR001480-1"/>
    </source>
</evidence>
<keyword evidence="4 8" id="KW-0479">Metal-binding</keyword>
<dbReference type="Gene3D" id="2.60.120.10">
    <property type="entry name" value="Jelly Rolls"/>
    <property type="match status" value="2"/>
</dbReference>
<feature type="binding site" evidence="8">
    <location>
        <position position="110"/>
    </location>
    <ligand>
        <name>Zn(2+)</name>
        <dbReference type="ChEBI" id="CHEBI:29105"/>
    </ligand>
</feature>
<evidence type="ECO:0000256" key="6">
    <source>
        <dbReference type="ARBA" id="ARBA00023235"/>
    </source>
</evidence>
<dbReference type="PANTHER" id="PTHR10309:SF0">
    <property type="entry name" value="MANNOSE-6-PHOSPHATE ISOMERASE"/>
    <property type="match status" value="1"/>
</dbReference>
<proteinExistence type="inferred from homology"/>
<keyword evidence="5 8" id="KW-0862">Zinc</keyword>
<keyword evidence="6 10" id="KW-0413">Isomerase</keyword>
<evidence type="ECO:0000259" key="9">
    <source>
        <dbReference type="Pfam" id="PF20511"/>
    </source>
</evidence>
<protein>
    <recommendedName>
        <fullName evidence="3">mannose-6-phosphate isomerase</fullName>
        <ecNumber evidence="3">5.3.1.8</ecNumber>
    </recommendedName>
</protein>
<dbReference type="SUPFAM" id="SSF51182">
    <property type="entry name" value="RmlC-like cupins"/>
    <property type="match status" value="1"/>
</dbReference>
<feature type="active site" evidence="7">
    <location>
        <position position="293"/>
    </location>
</feature>
<dbReference type="InterPro" id="IPR016305">
    <property type="entry name" value="Mannose-6-P_Isomerase"/>
</dbReference>
<evidence type="ECO:0000256" key="1">
    <source>
        <dbReference type="ARBA" id="ARBA00000757"/>
    </source>
</evidence>
<dbReference type="AlphaFoldDB" id="A0A6H2EMZ3"/>
<evidence type="ECO:0000256" key="5">
    <source>
        <dbReference type="ARBA" id="ARBA00022833"/>
    </source>
</evidence>
<evidence type="ECO:0000313" key="10">
    <source>
        <dbReference type="EMBL" id="QJC22448.1"/>
    </source>
</evidence>
<evidence type="ECO:0000256" key="4">
    <source>
        <dbReference type="ARBA" id="ARBA00022723"/>
    </source>
</evidence>
<dbReference type="RefSeq" id="WP_168918370.1">
    <property type="nucleotide sequence ID" value="NZ_CP050804.1"/>
</dbReference>
<dbReference type="InterPro" id="IPR014710">
    <property type="entry name" value="RmlC-like_jellyroll"/>
</dbReference>
<dbReference type="EMBL" id="CP050804">
    <property type="protein sequence ID" value="QJC22448.1"/>
    <property type="molecule type" value="Genomic_DNA"/>
</dbReference>
<feature type="domain" description="Phosphomannose isomerase type I catalytic" evidence="9">
    <location>
        <begin position="4"/>
        <end position="160"/>
    </location>
</feature>
<dbReference type="GO" id="GO:0004476">
    <property type="term" value="F:mannose-6-phosphate isomerase activity"/>
    <property type="evidence" value="ECO:0007669"/>
    <property type="project" value="UniProtKB-EC"/>
</dbReference>
<evidence type="ECO:0000256" key="3">
    <source>
        <dbReference type="ARBA" id="ARBA00011956"/>
    </source>
</evidence>
<comment type="cofactor">
    <cofactor evidence="8">
        <name>Zn(2+)</name>
        <dbReference type="ChEBI" id="CHEBI:29105"/>
    </cofactor>
    <text evidence="8">Binds 1 zinc ion per subunit.</text>
</comment>